<keyword evidence="2" id="KW-0238">DNA-binding</keyword>
<comment type="caution">
    <text evidence="5">The sequence shown here is derived from an EMBL/GenBank/DDBJ whole genome shotgun (WGS) entry which is preliminary data.</text>
</comment>
<dbReference type="InterPro" id="IPR046532">
    <property type="entry name" value="DUF6597"/>
</dbReference>
<dbReference type="PROSITE" id="PS01124">
    <property type="entry name" value="HTH_ARAC_FAMILY_2"/>
    <property type="match status" value="1"/>
</dbReference>
<keyword evidence="6" id="KW-1185">Reference proteome</keyword>
<keyword evidence="3" id="KW-0804">Transcription</keyword>
<dbReference type="InterPro" id="IPR050204">
    <property type="entry name" value="AraC_XylS_family_regulators"/>
</dbReference>
<dbReference type="RefSeq" id="WP_189068955.1">
    <property type="nucleotide sequence ID" value="NZ_BMPE01000004.1"/>
</dbReference>
<evidence type="ECO:0000256" key="1">
    <source>
        <dbReference type="ARBA" id="ARBA00023015"/>
    </source>
</evidence>
<dbReference type="Pfam" id="PF12833">
    <property type="entry name" value="HTH_18"/>
    <property type="match status" value="1"/>
</dbReference>
<evidence type="ECO:0000256" key="3">
    <source>
        <dbReference type="ARBA" id="ARBA00023163"/>
    </source>
</evidence>
<dbReference type="Gene3D" id="1.10.10.60">
    <property type="entry name" value="Homeodomain-like"/>
    <property type="match status" value="1"/>
</dbReference>
<gene>
    <name evidence="5" type="ORF">GCM10010844_21100</name>
</gene>
<evidence type="ECO:0000259" key="4">
    <source>
        <dbReference type="PROSITE" id="PS01124"/>
    </source>
</evidence>
<dbReference type="EMBL" id="BMPE01000004">
    <property type="protein sequence ID" value="GGL02310.1"/>
    <property type="molecule type" value="Genomic_DNA"/>
</dbReference>
<protein>
    <recommendedName>
        <fullName evidence="4">HTH araC/xylS-type domain-containing protein</fullName>
    </recommendedName>
</protein>
<evidence type="ECO:0000256" key="2">
    <source>
        <dbReference type="ARBA" id="ARBA00023125"/>
    </source>
</evidence>
<proteinExistence type="predicted"/>
<dbReference type="InterPro" id="IPR009057">
    <property type="entry name" value="Homeodomain-like_sf"/>
</dbReference>
<dbReference type="SMART" id="SM00342">
    <property type="entry name" value="HTH_ARAC"/>
    <property type="match status" value="1"/>
</dbReference>
<evidence type="ECO:0000313" key="6">
    <source>
        <dbReference type="Proteomes" id="UP000604341"/>
    </source>
</evidence>
<keyword evidence="1" id="KW-0805">Transcription regulation</keyword>
<organism evidence="5 6">
    <name type="scientific">Deinococcus radiotolerans</name>
    <dbReference type="NCBI Taxonomy" id="1309407"/>
    <lineage>
        <taxon>Bacteria</taxon>
        <taxon>Thermotogati</taxon>
        <taxon>Deinococcota</taxon>
        <taxon>Deinococci</taxon>
        <taxon>Deinococcales</taxon>
        <taxon>Deinococcaceae</taxon>
        <taxon>Deinococcus</taxon>
    </lineage>
</organism>
<dbReference type="PANTHER" id="PTHR46796">
    <property type="entry name" value="HTH-TYPE TRANSCRIPTIONAL ACTIVATOR RHAS-RELATED"/>
    <property type="match status" value="1"/>
</dbReference>
<name>A0ABQ2FIS5_9DEIO</name>
<dbReference type="SUPFAM" id="SSF46689">
    <property type="entry name" value="Homeodomain-like"/>
    <property type="match status" value="1"/>
</dbReference>
<dbReference type="InterPro" id="IPR018060">
    <property type="entry name" value="HTH_AraC"/>
</dbReference>
<reference evidence="6" key="1">
    <citation type="journal article" date="2019" name="Int. J. Syst. Evol. Microbiol.">
        <title>The Global Catalogue of Microorganisms (GCM) 10K type strain sequencing project: providing services to taxonomists for standard genome sequencing and annotation.</title>
        <authorList>
            <consortium name="The Broad Institute Genomics Platform"/>
            <consortium name="The Broad Institute Genome Sequencing Center for Infectious Disease"/>
            <person name="Wu L."/>
            <person name="Ma J."/>
        </authorList>
    </citation>
    <scope>NUCLEOTIDE SEQUENCE [LARGE SCALE GENOMIC DNA]</scope>
    <source>
        <strain evidence="6">JCM 19173</strain>
    </source>
</reference>
<dbReference type="Proteomes" id="UP000604341">
    <property type="component" value="Unassembled WGS sequence"/>
</dbReference>
<accession>A0ABQ2FIS5</accession>
<evidence type="ECO:0000313" key="5">
    <source>
        <dbReference type="EMBL" id="GGL02310.1"/>
    </source>
</evidence>
<dbReference type="Pfam" id="PF20240">
    <property type="entry name" value="DUF6597"/>
    <property type="match status" value="1"/>
</dbReference>
<feature type="domain" description="HTH araC/xylS-type" evidence="4">
    <location>
        <begin position="170"/>
        <end position="254"/>
    </location>
</feature>
<sequence>MYQELPPSPPLRALVRTYWQLEEHHAPGEEYHHFMPERTVRVLFFSGDSWLAPDTTSAPERLSGAHLSGLSLTPRRLLSYGLTRALGIELYPWGAVQLFGWRMGVDQLDLGQLSAPVARAVPALLRAGAWTEAREVVDAWLLERLRDQEREPGVGIRAATQLYHSLGTARIGPLAETLNVSARALERAFSQEVGVGAKTLARLIRFEEAHNRLHLNPDEPLAGLAYDLGFADQAHLTREFRALAHMTPRTFREYARQMQHRHDALQDEGLYTRRSPLVHP</sequence>